<dbReference type="GO" id="GO:0004672">
    <property type="term" value="F:protein kinase activity"/>
    <property type="evidence" value="ECO:0007669"/>
    <property type="project" value="InterPro"/>
</dbReference>
<keyword evidence="3" id="KW-0472">Membrane</keyword>
<dbReference type="Pfam" id="PF05461">
    <property type="entry name" value="ApoL"/>
    <property type="match status" value="1"/>
</dbReference>
<evidence type="ECO:0000256" key="2">
    <source>
        <dbReference type="SAM" id="MobiDB-lite"/>
    </source>
</evidence>
<dbReference type="Proteomes" id="UP001152803">
    <property type="component" value="Unassembled WGS sequence"/>
</dbReference>
<dbReference type="OrthoDB" id="6363454at2759"/>
<reference evidence="5" key="1">
    <citation type="journal article" date="2023" name="Science">
        <title>Genome structures resolve the early diversification of teleost fishes.</title>
        <authorList>
            <person name="Parey E."/>
            <person name="Louis A."/>
            <person name="Montfort J."/>
            <person name="Bouchez O."/>
            <person name="Roques C."/>
            <person name="Iampietro C."/>
            <person name="Lluch J."/>
            <person name="Castinel A."/>
            <person name="Donnadieu C."/>
            <person name="Desvignes T."/>
            <person name="Floi Bucao C."/>
            <person name="Jouanno E."/>
            <person name="Wen M."/>
            <person name="Mejri S."/>
            <person name="Dirks R."/>
            <person name="Jansen H."/>
            <person name="Henkel C."/>
            <person name="Chen W.J."/>
            <person name="Zahm M."/>
            <person name="Cabau C."/>
            <person name="Klopp C."/>
            <person name="Thompson A.W."/>
            <person name="Robinson-Rechavi M."/>
            <person name="Braasch I."/>
            <person name="Lecointre G."/>
            <person name="Bobe J."/>
            <person name="Postlethwait J.H."/>
            <person name="Berthelot C."/>
            <person name="Roest Crollius H."/>
            <person name="Guiguen Y."/>
        </authorList>
    </citation>
    <scope>NUCLEOTIDE SEQUENCE</scope>
    <source>
        <strain evidence="5">Concon-B</strain>
    </source>
</reference>
<dbReference type="InterPro" id="IPR011009">
    <property type="entry name" value="Kinase-like_dom_sf"/>
</dbReference>
<gene>
    <name evidence="5" type="ORF">COCON_G00113250</name>
</gene>
<dbReference type="PANTHER" id="PTHR14096">
    <property type="entry name" value="APOLIPOPROTEIN L"/>
    <property type="match status" value="1"/>
</dbReference>
<dbReference type="InterPro" id="IPR008405">
    <property type="entry name" value="ApoL"/>
</dbReference>
<keyword evidence="6" id="KW-1185">Reference proteome</keyword>
<dbReference type="GO" id="GO:0008289">
    <property type="term" value="F:lipid binding"/>
    <property type="evidence" value="ECO:0007669"/>
    <property type="project" value="InterPro"/>
</dbReference>
<feature type="compositionally biased region" description="Low complexity" evidence="2">
    <location>
        <begin position="448"/>
        <end position="463"/>
    </location>
</feature>
<dbReference type="Pfam" id="PF00069">
    <property type="entry name" value="Pkinase"/>
    <property type="match status" value="1"/>
</dbReference>
<dbReference type="AlphaFoldDB" id="A0A9Q1HW79"/>
<evidence type="ECO:0000259" key="4">
    <source>
        <dbReference type="PROSITE" id="PS50011"/>
    </source>
</evidence>
<dbReference type="PROSITE" id="PS50011">
    <property type="entry name" value="PROTEIN_KINASE_DOM"/>
    <property type="match status" value="1"/>
</dbReference>
<feature type="compositionally biased region" description="Low complexity" evidence="2">
    <location>
        <begin position="488"/>
        <end position="503"/>
    </location>
</feature>
<dbReference type="EMBL" id="JAFJMO010000008">
    <property type="protein sequence ID" value="KAJ8268718.1"/>
    <property type="molecule type" value="Genomic_DNA"/>
</dbReference>
<dbReference type="GO" id="GO:0016020">
    <property type="term" value="C:membrane"/>
    <property type="evidence" value="ECO:0007669"/>
    <property type="project" value="TreeGrafter"/>
</dbReference>
<feature type="transmembrane region" description="Helical" evidence="3">
    <location>
        <begin position="385"/>
        <end position="403"/>
    </location>
</feature>
<keyword evidence="3" id="KW-0812">Transmembrane</keyword>
<dbReference type="GO" id="GO:0005576">
    <property type="term" value="C:extracellular region"/>
    <property type="evidence" value="ECO:0007669"/>
    <property type="project" value="InterPro"/>
</dbReference>
<keyword evidence="3" id="KW-1133">Transmembrane helix</keyword>
<dbReference type="GO" id="GO:0006869">
    <property type="term" value="P:lipid transport"/>
    <property type="evidence" value="ECO:0007669"/>
    <property type="project" value="InterPro"/>
</dbReference>
<organism evidence="5 6">
    <name type="scientific">Conger conger</name>
    <name type="common">Conger eel</name>
    <name type="synonym">Muraena conger</name>
    <dbReference type="NCBI Taxonomy" id="82655"/>
    <lineage>
        <taxon>Eukaryota</taxon>
        <taxon>Metazoa</taxon>
        <taxon>Chordata</taxon>
        <taxon>Craniata</taxon>
        <taxon>Vertebrata</taxon>
        <taxon>Euteleostomi</taxon>
        <taxon>Actinopterygii</taxon>
        <taxon>Neopterygii</taxon>
        <taxon>Teleostei</taxon>
        <taxon>Anguilliformes</taxon>
        <taxon>Congridae</taxon>
        <taxon>Conger</taxon>
    </lineage>
</organism>
<dbReference type="GO" id="GO:0005524">
    <property type="term" value="F:ATP binding"/>
    <property type="evidence" value="ECO:0007669"/>
    <property type="project" value="InterPro"/>
</dbReference>
<proteinExistence type="inferred from homology"/>
<dbReference type="Gene3D" id="1.10.510.10">
    <property type="entry name" value="Transferase(Phosphotransferase) domain 1"/>
    <property type="match status" value="2"/>
</dbReference>
<dbReference type="SMART" id="SM00220">
    <property type="entry name" value="S_TKc"/>
    <property type="match status" value="1"/>
</dbReference>
<sequence length="555" mass="60315">MERRCIRRILFQKDLNVERNERMRLGDFGVANLFKRDMWALGGALFELRELQPAFPEEMRDLFNTIVDNPTISGQFFSDLLDLVRDLLQKNPGDRPSASDIMARPCILRILCLKDLNVEKYERMRLRDFGVAKTLESDVWALGCVLYELCELQPAFPQEVMKLLFDTIVDNPTISGQFFSDLRDLVRDLLQKNPGDRPSVSDIMARPCILRILCLKSRLISEELKQKLEELNEVANGFERVLMGTTVGSLTGSVVGAAGGITTIVGLCLTPVTLGASLIVSGVGIGISAAGGITGAASNLTNMVNERLDRRTIENIIRELEVKIQILLTCFKHIESGFQSLENSRSFNISSVTRILRSLNVLISPPVEILRGVAQAAKIGRAAEVASWLLAGLFLAVDIFFIVDDSMAIHAMRQGGSTTSGEYARLVEEPSEEASTSQASGAGETQEASPDGASSGPQASGAGKTQEASPDGASTGPQASGAGETQEASPDGASSGPQASGAGKTQEASRERKALKAREFIKEIRKASAEIQKWLDECMPLYSAVADYERAYMSV</sequence>
<name>A0A9Q1HW79_CONCO</name>
<feature type="domain" description="Protein kinase" evidence="4">
    <location>
        <begin position="1"/>
        <end position="209"/>
    </location>
</feature>
<dbReference type="SUPFAM" id="SSF56112">
    <property type="entry name" value="Protein kinase-like (PK-like)"/>
    <property type="match status" value="2"/>
</dbReference>
<protein>
    <recommendedName>
        <fullName evidence="4">Protein kinase domain-containing protein</fullName>
    </recommendedName>
</protein>
<feature type="region of interest" description="Disordered" evidence="2">
    <location>
        <begin position="427"/>
        <end position="514"/>
    </location>
</feature>
<evidence type="ECO:0000256" key="3">
    <source>
        <dbReference type="SAM" id="Phobius"/>
    </source>
</evidence>
<evidence type="ECO:0000256" key="1">
    <source>
        <dbReference type="ARBA" id="ARBA00010090"/>
    </source>
</evidence>
<comment type="caution">
    <text evidence="5">The sequence shown here is derived from an EMBL/GenBank/DDBJ whole genome shotgun (WGS) entry which is preliminary data.</text>
</comment>
<dbReference type="InterPro" id="IPR000719">
    <property type="entry name" value="Prot_kinase_dom"/>
</dbReference>
<dbReference type="PANTHER" id="PTHR14096:SF28">
    <property type="entry name" value="APOLIPOPROTEIN L, 1-RELATED"/>
    <property type="match status" value="1"/>
</dbReference>
<dbReference type="GO" id="GO:0042157">
    <property type="term" value="P:lipoprotein metabolic process"/>
    <property type="evidence" value="ECO:0007669"/>
    <property type="project" value="InterPro"/>
</dbReference>
<evidence type="ECO:0000313" key="6">
    <source>
        <dbReference type="Proteomes" id="UP001152803"/>
    </source>
</evidence>
<accession>A0A9Q1HW79</accession>
<comment type="similarity">
    <text evidence="1">Belongs to the apolipoprotein L family.</text>
</comment>
<evidence type="ECO:0000313" key="5">
    <source>
        <dbReference type="EMBL" id="KAJ8268718.1"/>
    </source>
</evidence>